<sequence length="50" mass="5356">MRARLASRSCRAVCSRSPGVARSALGTEKRGLVAVLRCPHFRLTNRGAGC</sequence>
<evidence type="ECO:0000313" key="2">
    <source>
        <dbReference type="Proteomes" id="UP000034883"/>
    </source>
</evidence>
<dbReference type="Proteomes" id="UP000034883">
    <property type="component" value="Chromosome"/>
</dbReference>
<dbReference type="STRING" id="927083.DB32_007830"/>
<protein>
    <submittedName>
        <fullName evidence="1">Uncharacterized protein</fullName>
    </submittedName>
</protein>
<gene>
    <name evidence="1" type="ORF">DB32_007830</name>
</gene>
<name>A0A0F6W974_9BACT</name>
<accession>A0A0F6W974</accession>
<dbReference type="AlphaFoldDB" id="A0A0F6W974"/>
<organism evidence="1 2">
    <name type="scientific">Sandaracinus amylolyticus</name>
    <dbReference type="NCBI Taxonomy" id="927083"/>
    <lineage>
        <taxon>Bacteria</taxon>
        <taxon>Pseudomonadati</taxon>
        <taxon>Myxococcota</taxon>
        <taxon>Polyangia</taxon>
        <taxon>Polyangiales</taxon>
        <taxon>Sandaracinaceae</taxon>
        <taxon>Sandaracinus</taxon>
    </lineage>
</organism>
<keyword evidence="2" id="KW-1185">Reference proteome</keyword>
<dbReference type="KEGG" id="samy:DB32_007830"/>
<proteinExistence type="predicted"/>
<reference evidence="1 2" key="1">
    <citation type="submission" date="2015-03" db="EMBL/GenBank/DDBJ databases">
        <title>Genome assembly of Sandaracinus amylolyticus DSM 53668.</title>
        <authorList>
            <person name="Sharma G."/>
            <person name="Subramanian S."/>
        </authorList>
    </citation>
    <scope>NUCLEOTIDE SEQUENCE [LARGE SCALE GENOMIC DNA]</scope>
    <source>
        <strain evidence="1 2">DSM 53668</strain>
    </source>
</reference>
<dbReference type="EMBL" id="CP011125">
    <property type="protein sequence ID" value="AKF10681.1"/>
    <property type="molecule type" value="Genomic_DNA"/>
</dbReference>
<evidence type="ECO:0000313" key="1">
    <source>
        <dbReference type="EMBL" id="AKF10681.1"/>
    </source>
</evidence>